<evidence type="ECO:0000256" key="3">
    <source>
        <dbReference type="ARBA" id="ARBA00023239"/>
    </source>
</evidence>
<dbReference type="InterPro" id="IPR036052">
    <property type="entry name" value="TrpB-like_PALP_sf"/>
</dbReference>
<evidence type="ECO:0000313" key="6">
    <source>
        <dbReference type="Proteomes" id="UP001596203"/>
    </source>
</evidence>
<comment type="cofactor">
    <cofactor evidence="1">
        <name>pyridoxal 5'-phosphate</name>
        <dbReference type="ChEBI" id="CHEBI:597326"/>
    </cofactor>
</comment>
<evidence type="ECO:0000256" key="2">
    <source>
        <dbReference type="ARBA" id="ARBA00022898"/>
    </source>
</evidence>
<accession>A0ABW1KCW0</accession>
<dbReference type="Gene3D" id="3.40.50.1100">
    <property type="match status" value="2"/>
</dbReference>
<dbReference type="PANTHER" id="PTHR48078">
    <property type="entry name" value="THREONINE DEHYDRATASE, MITOCHONDRIAL-RELATED"/>
    <property type="match status" value="1"/>
</dbReference>
<organism evidence="5 6">
    <name type="scientific">Plantactinospora solaniradicis</name>
    <dbReference type="NCBI Taxonomy" id="1723736"/>
    <lineage>
        <taxon>Bacteria</taxon>
        <taxon>Bacillati</taxon>
        <taxon>Actinomycetota</taxon>
        <taxon>Actinomycetes</taxon>
        <taxon>Micromonosporales</taxon>
        <taxon>Micromonosporaceae</taxon>
        <taxon>Plantactinospora</taxon>
    </lineage>
</organism>
<keyword evidence="3" id="KW-0456">Lyase</keyword>
<dbReference type="InterPro" id="IPR000634">
    <property type="entry name" value="Ser/Thr_deHydtase_PyrdxlP-BS"/>
</dbReference>
<dbReference type="InterPro" id="IPR001926">
    <property type="entry name" value="TrpB-like_PALP"/>
</dbReference>
<dbReference type="Proteomes" id="UP001596203">
    <property type="component" value="Unassembled WGS sequence"/>
</dbReference>
<keyword evidence="2" id="KW-0663">Pyridoxal phosphate</keyword>
<dbReference type="Pfam" id="PF00291">
    <property type="entry name" value="PALP"/>
    <property type="match status" value="1"/>
</dbReference>
<dbReference type="InterPro" id="IPR050147">
    <property type="entry name" value="Ser/Thr_Dehydratase"/>
</dbReference>
<reference evidence="6" key="1">
    <citation type="journal article" date="2019" name="Int. J. Syst. Evol. Microbiol.">
        <title>The Global Catalogue of Microorganisms (GCM) 10K type strain sequencing project: providing services to taxonomists for standard genome sequencing and annotation.</title>
        <authorList>
            <consortium name="The Broad Institute Genomics Platform"/>
            <consortium name="The Broad Institute Genome Sequencing Center for Infectious Disease"/>
            <person name="Wu L."/>
            <person name="Ma J."/>
        </authorList>
    </citation>
    <scope>NUCLEOTIDE SEQUENCE [LARGE SCALE GENOMIC DNA]</scope>
    <source>
        <strain evidence="6">ZS-35-S2</strain>
    </source>
</reference>
<evidence type="ECO:0000256" key="1">
    <source>
        <dbReference type="ARBA" id="ARBA00001933"/>
    </source>
</evidence>
<sequence length="330" mass="34232">MDLVTVDDVRAALTDLAGVVLRTPLLPCRWDDQLWVKPESLQPVGSFKLRGATHAVARLDPVRRARGVVTHSSGNHGQALAYAARALGVSCTVVIPDGAPATKVDQVRALGAEVRMVPPPDRLPVAEAIAAEQGRTLIPPFDDRRIIAGQGTIGIEVLEDLPEVDVLLVPIGGGGLASGIATAVKALRPGTKVIGVEPALAADAQESLAAGELLVWDPARTYRTSADGLRTNLSALTFAHLRERLDGIVTVSEDEIGAATTRLIREARLVVEPSGAVATAARMFHAAELPAGRTVAVVTGGNVDPAVLAAAVTRSDAAFPESVAAGSDPE</sequence>
<proteinExistence type="predicted"/>
<name>A0ABW1KCW0_9ACTN</name>
<gene>
    <name evidence="5" type="ORF">ACFP2T_21660</name>
</gene>
<dbReference type="SUPFAM" id="SSF53686">
    <property type="entry name" value="Tryptophan synthase beta subunit-like PLP-dependent enzymes"/>
    <property type="match status" value="1"/>
</dbReference>
<feature type="domain" description="Tryptophan synthase beta chain-like PALP" evidence="4">
    <location>
        <begin position="20"/>
        <end position="300"/>
    </location>
</feature>
<dbReference type="PROSITE" id="PS00165">
    <property type="entry name" value="DEHYDRATASE_SER_THR"/>
    <property type="match status" value="1"/>
</dbReference>
<keyword evidence="6" id="KW-1185">Reference proteome</keyword>
<dbReference type="CDD" id="cd01562">
    <property type="entry name" value="Thr-dehyd"/>
    <property type="match status" value="1"/>
</dbReference>
<comment type="caution">
    <text evidence="5">The sequence shown here is derived from an EMBL/GenBank/DDBJ whole genome shotgun (WGS) entry which is preliminary data.</text>
</comment>
<dbReference type="PANTHER" id="PTHR48078:SF6">
    <property type="entry name" value="L-THREONINE DEHYDRATASE CATABOLIC TDCB"/>
    <property type="match status" value="1"/>
</dbReference>
<dbReference type="RefSeq" id="WP_377424483.1">
    <property type="nucleotide sequence ID" value="NZ_JBHSPR010000017.1"/>
</dbReference>
<dbReference type="EMBL" id="JBHSPR010000017">
    <property type="protein sequence ID" value="MFC6018804.1"/>
    <property type="molecule type" value="Genomic_DNA"/>
</dbReference>
<evidence type="ECO:0000259" key="4">
    <source>
        <dbReference type="Pfam" id="PF00291"/>
    </source>
</evidence>
<evidence type="ECO:0000313" key="5">
    <source>
        <dbReference type="EMBL" id="MFC6018804.1"/>
    </source>
</evidence>
<protein>
    <submittedName>
        <fullName evidence="5">Threonine/serine dehydratase</fullName>
    </submittedName>
</protein>